<dbReference type="InterPro" id="IPR019405">
    <property type="entry name" value="Lactonase_7-beta_prop"/>
</dbReference>
<keyword evidence="2" id="KW-0119">Carbohydrate metabolism</keyword>
<dbReference type="GO" id="GO:0017057">
    <property type="term" value="F:6-phosphogluconolactonase activity"/>
    <property type="evidence" value="ECO:0007669"/>
    <property type="project" value="TreeGrafter"/>
</dbReference>
<dbReference type="GO" id="GO:0006006">
    <property type="term" value="P:glucose metabolic process"/>
    <property type="evidence" value="ECO:0007669"/>
    <property type="project" value="UniProtKB-KW"/>
</dbReference>
<dbReference type="InterPro" id="IPR050282">
    <property type="entry name" value="Cycloisomerase_2"/>
</dbReference>
<comment type="caution">
    <text evidence="3">The sequence shown here is derived from an EMBL/GenBank/DDBJ whole genome shotgun (WGS) entry which is preliminary data.</text>
</comment>
<dbReference type="SUPFAM" id="SSF75011">
    <property type="entry name" value="3-carboxy-cis,cis-mucoante lactonizing enzyme"/>
    <property type="match status" value="1"/>
</dbReference>
<organism evidence="3 4">
    <name type="scientific">Pseudoroseicyclus tamaricis</name>
    <dbReference type="NCBI Taxonomy" id="2705421"/>
    <lineage>
        <taxon>Bacteria</taxon>
        <taxon>Pseudomonadati</taxon>
        <taxon>Pseudomonadota</taxon>
        <taxon>Alphaproteobacteria</taxon>
        <taxon>Rhodobacterales</taxon>
        <taxon>Paracoccaceae</taxon>
        <taxon>Pseudoroseicyclus</taxon>
    </lineage>
</organism>
<dbReference type="Proteomes" id="UP000474757">
    <property type="component" value="Unassembled WGS sequence"/>
</dbReference>
<keyword evidence="2" id="KW-0313">Glucose metabolism</keyword>
<gene>
    <name evidence="3" type="ORF">GZA08_00110</name>
</gene>
<reference evidence="3 4" key="1">
    <citation type="submission" date="2020-02" db="EMBL/GenBank/DDBJ databases">
        <title>Pseudoroseicyclus tamarix, sp. nov., isolated from offshore sediment of a Tamarix chinensis forest.</title>
        <authorList>
            <person name="Gai Y."/>
        </authorList>
    </citation>
    <scope>NUCLEOTIDE SEQUENCE [LARGE SCALE GENOMIC DNA]</scope>
    <source>
        <strain evidence="3 4">CLL3-39</strain>
    </source>
</reference>
<accession>A0A6B2JZ27</accession>
<dbReference type="PANTHER" id="PTHR30344">
    <property type="entry name" value="6-PHOSPHOGLUCONOLACTONASE-RELATED"/>
    <property type="match status" value="1"/>
</dbReference>
<dbReference type="Gene3D" id="2.130.10.10">
    <property type="entry name" value="YVTN repeat-like/Quinoprotein amine dehydrogenase"/>
    <property type="match status" value="1"/>
</dbReference>
<proteinExistence type="inferred from homology"/>
<keyword evidence="4" id="KW-1185">Reference proteome</keyword>
<dbReference type="RefSeq" id="WP_163888809.1">
    <property type="nucleotide sequence ID" value="NZ_JAAFYS010000001.1"/>
</dbReference>
<sequence>MPRLLIGSLTRPAPHIGPANGEGVVVCTFDERAGTLQREGAPLPLQDASWIAPGGGSAWVVTDHDGGAESALTRIGFGADGTPEIGPIWPAGGWEGCHAAPSPDGRLVAMTSYGGPRDDGPDAGLALFDGATGERQTFRHEGSGPNADRQEAPHAHCATWSPDGRFLFICDLGIDLIVAYERSGAGVRRSPELDTALPPGTGPRHLVFGPAPDRAWLIAELIGGVTSLGFDTGTGRLSLLHAESLAAPGGAAVQPAGLVAHPGGRHLYATNRLTDEIVVLAADGPDGTAPTLHRAPSGGATPRDLTLSPSGRHLLVANQEADEVTVWPLSEGLPDPTPSFRLPVGSPLTLAFV</sequence>
<dbReference type="AlphaFoldDB" id="A0A6B2JZ27"/>
<comment type="similarity">
    <text evidence="1">Belongs to the cycloisomerase 2 family.</text>
</comment>
<dbReference type="InterPro" id="IPR015943">
    <property type="entry name" value="WD40/YVTN_repeat-like_dom_sf"/>
</dbReference>
<evidence type="ECO:0000313" key="3">
    <source>
        <dbReference type="EMBL" id="NDU99375.1"/>
    </source>
</evidence>
<dbReference type="Pfam" id="PF10282">
    <property type="entry name" value="Lactonase"/>
    <property type="match status" value="1"/>
</dbReference>
<evidence type="ECO:0000313" key="4">
    <source>
        <dbReference type="Proteomes" id="UP000474757"/>
    </source>
</evidence>
<evidence type="ECO:0000256" key="2">
    <source>
        <dbReference type="ARBA" id="ARBA00022526"/>
    </source>
</evidence>
<dbReference type="PANTHER" id="PTHR30344:SF1">
    <property type="entry name" value="6-PHOSPHOGLUCONOLACTONASE"/>
    <property type="match status" value="1"/>
</dbReference>
<dbReference type="EMBL" id="JAAGAB010000001">
    <property type="protein sequence ID" value="NDU99375.1"/>
    <property type="molecule type" value="Genomic_DNA"/>
</dbReference>
<evidence type="ECO:0000256" key="1">
    <source>
        <dbReference type="ARBA" id="ARBA00005564"/>
    </source>
</evidence>
<protein>
    <submittedName>
        <fullName evidence="3">Lactonase family protein</fullName>
    </submittedName>
</protein>
<name>A0A6B2JZ27_9RHOB</name>